<evidence type="ECO:0000256" key="2">
    <source>
        <dbReference type="SAM" id="Phobius"/>
    </source>
</evidence>
<sequence length="284" mass="29587">MKLGLAFALVALGLILPNAYAASSSLEVNGVTHEVTYEATGLTVEGIEADTNTATLSVLVTTTDVEGTLVVDLNRSFFDSKTDGTDDDFLVLADTDEALFVDDKTDTTRTLTITVPSGTNSVDIISLGTTNFGAGEPAPEIPVEEPTEEPEAPSEPEAPVEEPEPTQCGPGTILQDGQCVLEQVEPVAEEPPPTPIEEPTETPQVSQCGPGTILKDGECVLDQTCGPGTILQDGQCVLDTTTQAPAVSKSQGTQLAIGIVAAFVVSFIVMIVLWAIGKAGRSKN</sequence>
<evidence type="ECO:0000313" key="4">
    <source>
        <dbReference type="Proteomes" id="UP000266745"/>
    </source>
</evidence>
<organism evidence="3 4">
    <name type="scientific">Candidatus Nitrosotenuis cloacae</name>
    <dbReference type="NCBI Taxonomy" id="1603555"/>
    <lineage>
        <taxon>Archaea</taxon>
        <taxon>Nitrososphaerota</taxon>
        <taxon>Candidatus Nitrosotenuis</taxon>
    </lineage>
</organism>
<evidence type="ECO:0000313" key="3">
    <source>
        <dbReference type="EMBL" id="AJZ76503.1"/>
    </source>
</evidence>
<evidence type="ECO:0000256" key="1">
    <source>
        <dbReference type="SAM" id="MobiDB-lite"/>
    </source>
</evidence>
<name>A0A3G1B409_9ARCH</name>
<keyword evidence="2" id="KW-0472">Membrane</keyword>
<protein>
    <submittedName>
        <fullName evidence="3">Uncharacterized protein</fullName>
    </submittedName>
</protein>
<dbReference type="KEGG" id="tah:SU86_009205"/>
<keyword evidence="2" id="KW-1133">Transmembrane helix</keyword>
<reference evidence="3 4" key="1">
    <citation type="journal article" date="2016" name="Sci. Rep.">
        <title>A novel ammonia-oxidizing archaeon from wastewater treatment plant: Its enrichment, physiological and genomic characteristics.</title>
        <authorList>
            <person name="Li Y."/>
            <person name="Ding K."/>
            <person name="Wen X."/>
            <person name="Zhang B."/>
            <person name="Shen B."/>
            <person name="Yang Y."/>
        </authorList>
    </citation>
    <scope>NUCLEOTIDE SEQUENCE [LARGE SCALE GENOMIC DNA]</scope>
    <source>
        <strain evidence="3 4">SAT1</strain>
    </source>
</reference>
<feature type="region of interest" description="Disordered" evidence="1">
    <location>
        <begin position="132"/>
        <end position="173"/>
    </location>
</feature>
<dbReference type="SUPFAM" id="SSF57184">
    <property type="entry name" value="Growth factor receptor domain"/>
    <property type="match status" value="1"/>
</dbReference>
<dbReference type="RefSeq" id="WP_048187327.1">
    <property type="nucleotide sequence ID" value="NZ_CP011097.1"/>
</dbReference>
<gene>
    <name evidence="3" type="ORF">SU86_009205</name>
</gene>
<keyword evidence="2" id="KW-0812">Transmembrane</keyword>
<dbReference type="Proteomes" id="UP000266745">
    <property type="component" value="Chromosome"/>
</dbReference>
<keyword evidence="4" id="KW-1185">Reference proteome</keyword>
<dbReference type="GeneID" id="24874740"/>
<accession>A0A3G1B409</accession>
<dbReference type="STRING" id="1603555.SU86_009205"/>
<feature type="region of interest" description="Disordered" evidence="1">
    <location>
        <begin position="186"/>
        <end position="208"/>
    </location>
</feature>
<feature type="transmembrane region" description="Helical" evidence="2">
    <location>
        <begin position="255"/>
        <end position="276"/>
    </location>
</feature>
<dbReference type="OrthoDB" id="3313at2157"/>
<feature type="compositionally biased region" description="Acidic residues" evidence="1">
    <location>
        <begin position="142"/>
        <end position="164"/>
    </location>
</feature>
<dbReference type="AlphaFoldDB" id="A0A3G1B409"/>
<dbReference type="EMBL" id="CP011097">
    <property type="protein sequence ID" value="AJZ76503.1"/>
    <property type="molecule type" value="Genomic_DNA"/>
</dbReference>
<dbReference type="InterPro" id="IPR009030">
    <property type="entry name" value="Growth_fac_rcpt_cys_sf"/>
</dbReference>
<proteinExistence type="predicted"/>